<gene>
    <name evidence="1" type="ORF">GH885_11845</name>
</gene>
<dbReference type="Pfam" id="PF02348">
    <property type="entry name" value="CTP_transf_3"/>
    <property type="match status" value="1"/>
</dbReference>
<dbReference type="GO" id="GO:0008781">
    <property type="term" value="F:N-acylneuraminate cytidylyltransferase activity"/>
    <property type="evidence" value="ECO:0007669"/>
    <property type="project" value="TreeGrafter"/>
</dbReference>
<dbReference type="AlphaFoldDB" id="A0A6N7R398"/>
<dbReference type="InterPro" id="IPR029044">
    <property type="entry name" value="Nucleotide-diphossugar_trans"/>
</dbReference>
<reference evidence="1 2" key="1">
    <citation type="submission" date="2019-10" db="EMBL/GenBank/DDBJ databases">
        <title>Gracilibacillus salitolerans sp. nov., a moderate halophile isolated from a saline soil in northwest China.</title>
        <authorList>
            <person name="Gan L."/>
        </authorList>
    </citation>
    <scope>NUCLEOTIDE SEQUENCE [LARGE SCALE GENOMIC DNA]</scope>
    <source>
        <strain evidence="1 2">TP2-8</strain>
    </source>
</reference>
<comment type="caution">
    <text evidence="1">The sequence shown here is derived from an EMBL/GenBank/DDBJ whole genome shotgun (WGS) entry which is preliminary data.</text>
</comment>
<protein>
    <submittedName>
        <fullName evidence="1">Acylneuraminate cytidylyltransferase family protein</fullName>
    </submittedName>
</protein>
<dbReference type="CDD" id="cd02513">
    <property type="entry name" value="CMP-NeuAc_Synthase"/>
    <property type="match status" value="1"/>
</dbReference>
<dbReference type="Gene3D" id="3.90.550.10">
    <property type="entry name" value="Spore Coat Polysaccharide Biosynthesis Protein SpsA, Chain A"/>
    <property type="match status" value="1"/>
</dbReference>
<keyword evidence="1" id="KW-0808">Transferase</keyword>
<dbReference type="SUPFAM" id="SSF53448">
    <property type="entry name" value="Nucleotide-diphospho-sugar transferases"/>
    <property type="match status" value="1"/>
</dbReference>
<evidence type="ECO:0000313" key="2">
    <source>
        <dbReference type="Proteomes" id="UP000435187"/>
    </source>
</evidence>
<keyword evidence="1" id="KW-0548">Nucleotidyltransferase</keyword>
<organism evidence="1 2">
    <name type="scientific">Gracilibacillus thailandensis</name>
    <dbReference type="NCBI Taxonomy" id="563735"/>
    <lineage>
        <taxon>Bacteria</taxon>
        <taxon>Bacillati</taxon>
        <taxon>Bacillota</taxon>
        <taxon>Bacilli</taxon>
        <taxon>Bacillales</taxon>
        <taxon>Bacillaceae</taxon>
        <taxon>Gracilibacillus</taxon>
    </lineage>
</organism>
<dbReference type="InterPro" id="IPR003329">
    <property type="entry name" value="Cytidylyl_trans"/>
</dbReference>
<keyword evidence="2" id="KW-1185">Reference proteome</keyword>
<accession>A0A6N7R398</accession>
<name>A0A6N7R398_9BACI</name>
<sequence length="234" mass="27032">MNVKITCFLPCRKGSQRIANKNIRPFSNYQYGLLEIKLNQLAKVQEIDEIILSTNDEEIINYASTLDISNLIVDVRDDRLCSNQTSTDELIEYAGKIVQEGHILWTHVTSPFITEEVYTKAIAEYAAGLKAHYDSLMTVSTINGFIWNEGGPVNYDYTNEKWPRTQTISPLYEINSGIFLASTNVYHERKDRIGDRPLFYETSTIESLDIDWEEDWKIAEAIMNQVYNEELKIR</sequence>
<dbReference type="EMBL" id="WJEE01000024">
    <property type="protein sequence ID" value="MRI67026.1"/>
    <property type="molecule type" value="Genomic_DNA"/>
</dbReference>
<evidence type="ECO:0000313" key="1">
    <source>
        <dbReference type="EMBL" id="MRI67026.1"/>
    </source>
</evidence>
<dbReference type="PANTHER" id="PTHR21485">
    <property type="entry name" value="HAD SUPERFAMILY MEMBERS CMAS AND KDSC"/>
    <property type="match status" value="1"/>
</dbReference>
<dbReference type="PANTHER" id="PTHR21485:SF6">
    <property type="entry name" value="N-ACYLNEURAMINATE CYTIDYLYLTRANSFERASE-RELATED"/>
    <property type="match status" value="1"/>
</dbReference>
<dbReference type="InterPro" id="IPR050793">
    <property type="entry name" value="CMP-NeuNAc_synthase"/>
</dbReference>
<dbReference type="Proteomes" id="UP000435187">
    <property type="component" value="Unassembled WGS sequence"/>
</dbReference>
<proteinExistence type="predicted"/>